<feature type="domain" description="AB hydrolase-1" evidence="1">
    <location>
        <begin position="26"/>
        <end position="259"/>
    </location>
</feature>
<dbReference type="SUPFAM" id="SSF53474">
    <property type="entry name" value="alpha/beta-Hydrolases"/>
    <property type="match status" value="1"/>
</dbReference>
<dbReference type="InterPro" id="IPR000073">
    <property type="entry name" value="AB_hydrolase_1"/>
</dbReference>
<dbReference type="Proteomes" id="UP001059950">
    <property type="component" value="Chromosome"/>
</dbReference>
<gene>
    <name evidence="2" type="ORF">KDX31_19135</name>
</gene>
<evidence type="ECO:0000313" key="2">
    <source>
        <dbReference type="EMBL" id="UTW03395.1"/>
    </source>
</evidence>
<organism evidence="2 3">
    <name type="scientific">Amphritea atlantica</name>
    <dbReference type="NCBI Taxonomy" id="355243"/>
    <lineage>
        <taxon>Bacteria</taxon>
        <taxon>Pseudomonadati</taxon>
        <taxon>Pseudomonadota</taxon>
        <taxon>Gammaproteobacteria</taxon>
        <taxon>Oceanospirillales</taxon>
        <taxon>Oceanospirillaceae</taxon>
        <taxon>Amphritea</taxon>
    </lineage>
</organism>
<sequence>MTLKTQQRYKSENGIAYLKYGSGSPIVLVHGVGLRAEAWLNQIETLTQRHTVYAIDMPGHGESDLLAEEDSDLDDYVDAIAAWIDSEIREPVIMMGHSMGSMIALNFGIRYKAMCIGIAALNSVYRRTPQAEQAVQQRALDMIKNPALDKVTTPIKRWFNRDPQGFEKQMADLCEQWLLAAPTAGYARAYRVFSRNDGPQDEALAALEIPVIFITGDGDSNSSGEMSQRMAALCPNGRYAVIENARHMVPMTHPDEMNQLLAEFIKQCGTQVRNQI</sequence>
<evidence type="ECO:0000259" key="1">
    <source>
        <dbReference type="Pfam" id="PF12697"/>
    </source>
</evidence>
<dbReference type="InterPro" id="IPR050266">
    <property type="entry name" value="AB_hydrolase_sf"/>
</dbReference>
<proteinExistence type="predicted"/>
<dbReference type="GO" id="GO:0016787">
    <property type="term" value="F:hydrolase activity"/>
    <property type="evidence" value="ECO:0007669"/>
    <property type="project" value="UniProtKB-KW"/>
</dbReference>
<keyword evidence="2" id="KW-0378">Hydrolase</keyword>
<keyword evidence="3" id="KW-1185">Reference proteome</keyword>
<reference evidence="2" key="1">
    <citation type="submission" date="2021-04" db="EMBL/GenBank/DDBJ databases">
        <title>Oceanospirillales bacteria with DddD are important DMSP degraders in coastal seawater.</title>
        <authorList>
            <person name="Liu J."/>
        </authorList>
    </citation>
    <scope>NUCLEOTIDE SEQUENCE</scope>
    <source>
        <strain evidence="2">GY6</strain>
    </source>
</reference>
<name>A0ABY5GWD1_9GAMM</name>
<dbReference type="EMBL" id="CP073344">
    <property type="protein sequence ID" value="UTW03395.1"/>
    <property type="molecule type" value="Genomic_DNA"/>
</dbReference>
<dbReference type="InterPro" id="IPR029058">
    <property type="entry name" value="AB_hydrolase_fold"/>
</dbReference>
<protein>
    <submittedName>
        <fullName evidence="2">Alpha/beta hydrolase</fullName>
    </submittedName>
</protein>
<dbReference type="Pfam" id="PF12697">
    <property type="entry name" value="Abhydrolase_6"/>
    <property type="match status" value="1"/>
</dbReference>
<evidence type="ECO:0000313" key="3">
    <source>
        <dbReference type="Proteomes" id="UP001059950"/>
    </source>
</evidence>
<dbReference type="Gene3D" id="3.40.50.1820">
    <property type="entry name" value="alpha/beta hydrolase"/>
    <property type="match status" value="1"/>
</dbReference>
<accession>A0ABY5GWD1</accession>
<dbReference type="PANTHER" id="PTHR43798">
    <property type="entry name" value="MONOACYLGLYCEROL LIPASE"/>
    <property type="match status" value="1"/>
</dbReference>